<protein>
    <submittedName>
        <fullName evidence="2">SFRICE_027192</fullName>
    </submittedName>
</protein>
<proteinExistence type="predicted"/>
<sequence>MPFPALSEARGSVRLLLTKNHPVPTPDFEVGTPIFLPLVCFVLNAQGDYLDTIAGLRRFSQPDVDPRNEDFNSNFKDWFHHFDTFPTSVHGRRPYLSFNPYYNRDPYYSGDLWDQMPQINNVFNIPSGHNTHSHQGHRENKPEPKPKPDHVDDVLNVEEPTEKPDEIPTIDKPIEQEPTNKLEEVIKADIKNQSELIPPKTNKINEDDDKSDKDDKSVELNEKKDYLLVGQGNNGNDVYLLHENLPPAPAPAVIPNNNQPANNVIYVPSSPGPSPSNQVYQILNGPSPVSNLQLSPDKLGVNNDVPVSIPPTSNVSPAAQSNNVVTVYSNGQIIQIPGVVVVPNNAPVDVGNQPQTPSYVVANVVPNNNVQPTNQNTGPNVYYAAVPNQASNNPIYYLQVPNQGVNNAGNVVLNNGLPGNVVAYQISPNVVTQPAVSNGYVQSNIPSNQGVIAVAIPNQGVVLDNANNQYQVVVVPQGSPSNVYNQQVQPNQGLNPVMMLNGQSVPAPTVQVPANNNANSYNQPILASERQEVSPSNQGSLMNNQNVGIQGAVLMPSTGGYYQPPITNQVQNVPSQVIETSSNGASYIQPAVLYDGNQNVPSQPMVSVNDAQVPIQEGQASNAIPDISPVNTADVVAPPEEKEPVAIASSPFILDGDNLEALGAQTAVMLTGFKDSEDGKKDKKGKEEKKDKKGKEDKKDKKEGKERKEKSKKKSKKDKDEKSGEVFTN</sequence>
<name>A0A2H1WVQ2_SPOFR</name>
<organism evidence="2">
    <name type="scientific">Spodoptera frugiperda</name>
    <name type="common">Fall armyworm</name>
    <dbReference type="NCBI Taxonomy" id="7108"/>
    <lineage>
        <taxon>Eukaryota</taxon>
        <taxon>Metazoa</taxon>
        <taxon>Ecdysozoa</taxon>
        <taxon>Arthropoda</taxon>
        <taxon>Hexapoda</taxon>
        <taxon>Insecta</taxon>
        <taxon>Pterygota</taxon>
        <taxon>Neoptera</taxon>
        <taxon>Endopterygota</taxon>
        <taxon>Lepidoptera</taxon>
        <taxon>Glossata</taxon>
        <taxon>Ditrysia</taxon>
        <taxon>Noctuoidea</taxon>
        <taxon>Noctuidae</taxon>
        <taxon>Amphipyrinae</taxon>
        <taxon>Spodoptera</taxon>
    </lineage>
</organism>
<feature type="compositionally biased region" description="Basic and acidic residues" evidence="1">
    <location>
        <begin position="136"/>
        <end position="153"/>
    </location>
</feature>
<feature type="compositionally biased region" description="Basic and acidic residues" evidence="1">
    <location>
        <begin position="717"/>
        <end position="729"/>
    </location>
</feature>
<feature type="compositionally biased region" description="Basic and acidic residues" evidence="1">
    <location>
        <begin position="674"/>
        <end position="709"/>
    </location>
</feature>
<accession>A0A2H1WVQ2</accession>
<feature type="region of interest" description="Disordered" evidence="1">
    <location>
        <begin position="123"/>
        <end position="219"/>
    </location>
</feature>
<feature type="compositionally biased region" description="Basic and acidic residues" evidence="1">
    <location>
        <begin position="172"/>
        <end position="192"/>
    </location>
</feature>
<dbReference type="AlphaFoldDB" id="A0A2H1WVQ2"/>
<feature type="region of interest" description="Disordered" evidence="1">
    <location>
        <begin position="671"/>
        <end position="729"/>
    </location>
</feature>
<evidence type="ECO:0000256" key="1">
    <source>
        <dbReference type="SAM" id="MobiDB-lite"/>
    </source>
</evidence>
<evidence type="ECO:0000313" key="2">
    <source>
        <dbReference type="EMBL" id="SOQ57077.1"/>
    </source>
</evidence>
<gene>
    <name evidence="2" type="ORF">SFRICE_027192</name>
</gene>
<reference evidence="2" key="1">
    <citation type="submission" date="2016-07" db="EMBL/GenBank/DDBJ databases">
        <authorList>
            <person name="Bretaudeau A."/>
        </authorList>
    </citation>
    <scope>NUCLEOTIDE SEQUENCE</scope>
    <source>
        <strain evidence="2">Rice</strain>
        <tissue evidence="2">Whole body</tissue>
    </source>
</reference>
<feature type="compositionally biased region" description="Basic and acidic residues" evidence="1">
    <location>
        <begin position="210"/>
        <end position="219"/>
    </location>
</feature>
<dbReference type="EMBL" id="ODYU01011371">
    <property type="protein sequence ID" value="SOQ57077.1"/>
    <property type="molecule type" value="Genomic_DNA"/>
</dbReference>